<feature type="transmembrane region" description="Helical" evidence="5">
    <location>
        <begin position="105"/>
        <end position="126"/>
    </location>
</feature>
<evidence type="ECO:0000256" key="5">
    <source>
        <dbReference type="SAM" id="Phobius"/>
    </source>
</evidence>
<evidence type="ECO:0000313" key="6">
    <source>
        <dbReference type="EMBL" id="NSL55138.1"/>
    </source>
</evidence>
<feature type="transmembrane region" description="Helical" evidence="5">
    <location>
        <begin position="65"/>
        <end position="85"/>
    </location>
</feature>
<name>A0ABX2IGX8_9RHOO</name>
<dbReference type="EMBL" id="JABCSC020000002">
    <property type="protein sequence ID" value="NSL55138.1"/>
    <property type="molecule type" value="Genomic_DNA"/>
</dbReference>
<evidence type="ECO:0000256" key="3">
    <source>
        <dbReference type="ARBA" id="ARBA00022989"/>
    </source>
</evidence>
<keyword evidence="2 5" id="KW-0812">Transmembrane</keyword>
<reference evidence="6 7" key="1">
    <citation type="submission" date="2020-06" db="EMBL/GenBank/DDBJ databases">
        <title>Draft genome of Uliginosibacterium sp. IMCC34675.</title>
        <authorList>
            <person name="Song J."/>
        </authorList>
    </citation>
    <scope>NUCLEOTIDE SEQUENCE [LARGE SCALE GENOMIC DNA]</scope>
    <source>
        <strain evidence="6 7">IMCC34675</strain>
    </source>
</reference>
<dbReference type="PANTHER" id="PTHR36926:SF1">
    <property type="entry name" value="COLICIN V PRODUCTION PROTEIN"/>
    <property type="match status" value="1"/>
</dbReference>
<organism evidence="6 7">
    <name type="scientific">Uliginosibacterium aquaticum</name>
    <dbReference type="NCBI Taxonomy" id="2731212"/>
    <lineage>
        <taxon>Bacteria</taxon>
        <taxon>Pseudomonadati</taxon>
        <taxon>Pseudomonadota</taxon>
        <taxon>Betaproteobacteria</taxon>
        <taxon>Rhodocyclales</taxon>
        <taxon>Zoogloeaceae</taxon>
        <taxon>Uliginosibacterium</taxon>
    </lineage>
</organism>
<dbReference type="RefSeq" id="WP_170021597.1">
    <property type="nucleotide sequence ID" value="NZ_JABCSC020000002.1"/>
</dbReference>
<evidence type="ECO:0000256" key="4">
    <source>
        <dbReference type="ARBA" id="ARBA00023136"/>
    </source>
</evidence>
<comment type="subcellular location">
    <subcellularLocation>
        <location evidence="1">Membrane</location>
        <topology evidence="1">Multi-pass membrane protein</topology>
    </subcellularLocation>
</comment>
<dbReference type="PANTHER" id="PTHR36926">
    <property type="entry name" value="COLICIN V PRODUCTION PROTEIN"/>
    <property type="match status" value="1"/>
</dbReference>
<sequence length="162" mass="17602">MTLFDHIFLVLLALSALLGLWRGLVGEVFALLGWILALAIAWYCAPLGVPMLAGAVETEWARWPLVFVAVFITVLLLLALLRFLLRELLSVAGLGVLDRMAGAGFGVLRAVVLALLLVGAAGMSSLPKEQWWRGSTFAPPLEVAVLAVKPWLPQDLADRIKY</sequence>
<dbReference type="Pfam" id="PF02674">
    <property type="entry name" value="Colicin_V"/>
    <property type="match status" value="1"/>
</dbReference>
<evidence type="ECO:0000313" key="7">
    <source>
        <dbReference type="Proteomes" id="UP000778523"/>
    </source>
</evidence>
<evidence type="ECO:0000256" key="2">
    <source>
        <dbReference type="ARBA" id="ARBA00022692"/>
    </source>
</evidence>
<gene>
    <name evidence="6" type="ORF">HJ583_008900</name>
</gene>
<keyword evidence="4 5" id="KW-0472">Membrane</keyword>
<dbReference type="Proteomes" id="UP000778523">
    <property type="component" value="Unassembled WGS sequence"/>
</dbReference>
<dbReference type="InterPro" id="IPR003825">
    <property type="entry name" value="Colicin-V_CvpA"/>
</dbReference>
<comment type="caution">
    <text evidence="6">The sequence shown here is derived from an EMBL/GenBank/DDBJ whole genome shotgun (WGS) entry which is preliminary data.</text>
</comment>
<protein>
    <submittedName>
        <fullName evidence="6">CvpA family protein</fullName>
    </submittedName>
</protein>
<keyword evidence="7" id="KW-1185">Reference proteome</keyword>
<evidence type="ECO:0000256" key="1">
    <source>
        <dbReference type="ARBA" id="ARBA00004141"/>
    </source>
</evidence>
<feature type="transmembrane region" description="Helical" evidence="5">
    <location>
        <begin position="32"/>
        <end position="53"/>
    </location>
</feature>
<dbReference type="InterPro" id="IPR052719">
    <property type="entry name" value="CvpA-like"/>
</dbReference>
<accession>A0ABX2IGX8</accession>
<keyword evidence="3 5" id="KW-1133">Transmembrane helix</keyword>
<proteinExistence type="predicted"/>